<dbReference type="Pfam" id="PF05400">
    <property type="entry name" value="FliT"/>
    <property type="match status" value="1"/>
</dbReference>
<keyword evidence="6" id="KW-0966">Cell projection</keyword>
<protein>
    <recommendedName>
        <fullName evidence="5">Flagellar protein FliT</fullName>
    </recommendedName>
</protein>
<organism evidence="6 7">
    <name type="scientific">Kushneria phosphatilytica</name>
    <dbReference type="NCBI Taxonomy" id="657387"/>
    <lineage>
        <taxon>Bacteria</taxon>
        <taxon>Pseudomonadati</taxon>
        <taxon>Pseudomonadota</taxon>
        <taxon>Gammaproteobacteria</taxon>
        <taxon>Oceanospirillales</taxon>
        <taxon>Halomonadaceae</taxon>
        <taxon>Kushneria</taxon>
    </lineage>
</organism>
<keyword evidence="4" id="KW-0143">Chaperone</keyword>
<evidence type="ECO:0000256" key="5">
    <source>
        <dbReference type="ARBA" id="ARBA00093797"/>
    </source>
</evidence>
<evidence type="ECO:0000256" key="1">
    <source>
        <dbReference type="ARBA" id="ARBA00004514"/>
    </source>
</evidence>
<keyword evidence="2" id="KW-0963">Cytoplasm</keyword>
<evidence type="ECO:0000256" key="3">
    <source>
        <dbReference type="ARBA" id="ARBA00022795"/>
    </source>
</evidence>
<keyword evidence="6" id="KW-0969">Cilium</keyword>
<reference evidence="6 7" key="1">
    <citation type="submission" date="2019-08" db="EMBL/GenBank/DDBJ databases">
        <title>Complete genome sequence of Kushneria sp. YCWA18, a halophilic phosphate-solubilizing bacterium isolated from Daqiao saltern in China.</title>
        <authorList>
            <person name="Du G.-X."/>
            <person name="Qu L.-Y."/>
        </authorList>
    </citation>
    <scope>NUCLEOTIDE SEQUENCE [LARGE SCALE GENOMIC DNA]</scope>
    <source>
        <strain evidence="6 7">YCWA18</strain>
    </source>
</reference>
<dbReference type="Proteomes" id="UP000322553">
    <property type="component" value="Chromosome"/>
</dbReference>
<dbReference type="EMBL" id="CP043420">
    <property type="protein sequence ID" value="QEL11235.1"/>
    <property type="molecule type" value="Genomic_DNA"/>
</dbReference>
<dbReference type="GO" id="GO:0044781">
    <property type="term" value="P:bacterial-type flagellum organization"/>
    <property type="evidence" value="ECO:0007669"/>
    <property type="project" value="UniProtKB-KW"/>
</dbReference>
<keyword evidence="6" id="KW-0282">Flagellum</keyword>
<evidence type="ECO:0000313" key="6">
    <source>
        <dbReference type="EMBL" id="QEL11235.1"/>
    </source>
</evidence>
<gene>
    <name evidence="6" type="ORF">FY550_08860</name>
</gene>
<accession>A0A5C1A2S4</accession>
<proteinExistence type="predicted"/>
<keyword evidence="7" id="KW-1185">Reference proteome</keyword>
<sequence length="149" mass="17197">MAYHAFWQISVMPGNPLVKVPTRHLPRQQCVPDMTSFGSALPVAYRAALTISQEMLESARNQHWEELIALESRYVECIQHIRRLETDDSPNVATGESDEKYKEILQQLLGNSHLIQELLEERKQELRTLMSDAGSRRRVENAYSSIDRM</sequence>
<dbReference type="InterPro" id="IPR008622">
    <property type="entry name" value="FliT"/>
</dbReference>
<evidence type="ECO:0000256" key="4">
    <source>
        <dbReference type="ARBA" id="ARBA00023186"/>
    </source>
</evidence>
<dbReference type="OrthoDB" id="6238322at2"/>
<name>A0A5C1A2S4_9GAMM</name>
<evidence type="ECO:0000313" key="7">
    <source>
        <dbReference type="Proteomes" id="UP000322553"/>
    </source>
</evidence>
<evidence type="ECO:0000256" key="2">
    <source>
        <dbReference type="ARBA" id="ARBA00022490"/>
    </source>
</evidence>
<keyword evidence="3" id="KW-1005">Bacterial flagellum biogenesis</keyword>
<dbReference type="KEGG" id="kuy:FY550_08860"/>
<dbReference type="Gene3D" id="1.20.58.380">
    <property type="entry name" value="Flagellar protein flit"/>
    <property type="match status" value="1"/>
</dbReference>
<comment type="subcellular location">
    <subcellularLocation>
        <location evidence="1">Cytoplasm</location>
        <location evidence="1">Cytosol</location>
    </subcellularLocation>
</comment>
<dbReference type="AlphaFoldDB" id="A0A5C1A2S4"/>